<dbReference type="Proteomes" id="UP000199287">
    <property type="component" value="Unassembled WGS sequence"/>
</dbReference>
<dbReference type="EMBL" id="FOQA01000005">
    <property type="protein sequence ID" value="SFH99837.1"/>
    <property type="molecule type" value="Genomic_DNA"/>
</dbReference>
<keyword evidence="1" id="KW-1133">Transmembrane helix</keyword>
<dbReference type="RefSeq" id="WP_093371954.1">
    <property type="nucleotide sequence ID" value="NZ_FOQA01000005.1"/>
</dbReference>
<keyword evidence="1" id="KW-0812">Transmembrane</keyword>
<dbReference type="OrthoDB" id="306737at2"/>
<organism evidence="2 3">
    <name type="scientific">Tindallia magadiensis</name>
    <dbReference type="NCBI Taxonomy" id="69895"/>
    <lineage>
        <taxon>Bacteria</taxon>
        <taxon>Bacillati</taxon>
        <taxon>Bacillota</taxon>
        <taxon>Clostridia</taxon>
        <taxon>Peptostreptococcales</taxon>
        <taxon>Tindalliaceae</taxon>
        <taxon>Tindallia</taxon>
    </lineage>
</organism>
<dbReference type="STRING" id="69895.SAMN05192551_10560"/>
<accession>A0A1I3ELI6</accession>
<sequence>MTSQKDESVKNTIKKRFGMLIPILISGMMLWMHFHYEADMPDGSLILGVPDDAGGLVVDYLINEKNFPVKQEDVYGIHTLRDCCSSTAEWALSGNRMHMAIICPDAAQRLIDKDPRYQIVGPVLANSDMLVKHSSEPVKKIGITQNRWYQKEIVKKQFGAEVEVAAMLPAALPYAYEMGEVQGIVVDITQGIYLPGEHLPGHKESERITYVLIARDGILETQEAQFFLELWQEAMDELENMETLQMAIDYYMKKEKTGKETTGKEAEQWMNLGMKLMNPMEK</sequence>
<reference evidence="3" key="1">
    <citation type="submission" date="2016-10" db="EMBL/GenBank/DDBJ databases">
        <authorList>
            <person name="Varghese N."/>
            <person name="Submissions S."/>
        </authorList>
    </citation>
    <scope>NUCLEOTIDE SEQUENCE [LARGE SCALE GENOMIC DNA]</scope>
    <source>
        <strain evidence="3">Z-7934</strain>
    </source>
</reference>
<proteinExistence type="predicted"/>
<feature type="transmembrane region" description="Helical" evidence="1">
    <location>
        <begin position="17"/>
        <end position="36"/>
    </location>
</feature>
<keyword evidence="1" id="KW-0472">Membrane</keyword>
<dbReference type="NCBIfam" id="NF040727">
    <property type="entry name" value="SBP_SaoB_CU"/>
    <property type="match status" value="1"/>
</dbReference>
<gene>
    <name evidence="2" type="ORF">SAMN05192551_10560</name>
</gene>
<protein>
    <submittedName>
        <fullName evidence="2">Uncharacterized protein</fullName>
    </submittedName>
</protein>
<name>A0A1I3ELI6_9FIRM</name>
<dbReference type="AlphaFoldDB" id="A0A1I3ELI6"/>
<keyword evidence="3" id="KW-1185">Reference proteome</keyword>
<evidence type="ECO:0000313" key="2">
    <source>
        <dbReference type="EMBL" id="SFH99837.1"/>
    </source>
</evidence>
<evidence type="ECO:0000256" key="1">
    <source>
        <dbReference type="SAM" id="Phobius"/>
    </source>
</evidence>
<evidence type="ECO:0000313" key="3">
    <source>
        <dbReference type="Proteomes" id="UP000199287"/>
    </source>
</evidence>